<dbReference type="GO" id="GO:0006508">
    <property type="term" value="P:proteolysis"/>
    <property type="evidence" value="ECO:0007669"/>
    <property type="project" value="InterPro"/>
</dbReference>
<dbReference type="GO" id="GO:0009002">
    <property type="term" value="F:serine-type D-Ala-D-Ala carboxypeptidase activity"/>
    <property type="evidence" value="ECO:0007669"/>
    <property type="project" value="InterPro"/>
</dbReference>
<keyword evidence="9" id="KW-0645">Protease</keyword>
<feature type="region of interest" description="Disordered" evidence="7">
    <location>
        <begin position="1"/>
        <end position="48"/>
    </location>
</feature>
<evidence type="ECO:0000256" key="6">
    <source>
        <dbReference type="ARBA" id="ARBA00023316"/>
    </source>
</evidence>
<dbReference type="AlphaFoldDB" id="Q245D5"/>
<dbReference type="OrthoDB" id="10254188at2759"/>
<dbReference type="InParanoid" id="Q245D5"/>
<dbReference type="Proteomes" id="UP000009168">
    <property type="component" value="Unassembled WGS sequence"/>
</dbReference>
<dbReference type="SUPFAM" id="SSF56601">
    <property type="entry name" value="beta-lactamase/transpeptidase-like"/>
    <property type="match status" value="1"/>
</dbReference>
<feature type="domain" description="Peptidase S11 D-alanyl-D-alanine carboxypeptidase A N-terminal" evidence="8">
    <location>
        <begin position="729"/>
        <end position="835"/>
    </location>
</feature>
<feature type="compositionally biased region" description="Polar residues" evidence="7">
    <location>
        <begin position="615"/>
        <end position="633"/>
    </location>
</feature>
<evidence type="ECO:0000256" key="4">
    <source>
        <dbReference type="ARBA" id="ARBA00022960"/>
    </source>
</evidence>
<accession>Q245D5</accession>
<keyword evidence="4" id="KW-0133">Cell shape</keyword>
<feature type="compositionally biased region" description="Polar residues" evidence="7">
    <location>
        <begin position="330"/>
        <end position="350"/>
    </location>
</feature>
<dbReference type="PANTHER" id="PTHR21581:SF6">
    <property type="entry name" value="TRAFFICKING PROTEIN PARTICLE COMPLEX SUBUNIT 12"/>
    <property type="match status" value="1"/>
</dbReference>
<keyword evidence="9" id="KW-0121">Carboxypeptidase</keyword>
<feature type="region of interest" description="Disordered" evidence="7">
    <location>
        <begin position="650"/>
        <end position="731"/>
    </location>
</feature>
<keyword evidence="10" id="KW-1185">Reference proteome</keyword>
<evidence type="ECO:0000256" key="7">
    <source>
        <dbReference type="SAM" id="MobiDB-lite"/>
    </source>
</evidence>
<keyword evidence="2" id="KW-0732">Signal</keyword>
<feature type="compositionally biased region" description="Polar residues" evidence="7">
    <location>
        <begin position="19"/>
        <end position="28"/>
    </location>
</feature>
<proteinExistence type="inferred from homology"/>
<protein>
    <submittedName>
        <fullName evidence="9">D-alanyl-D-alanine carboxypeptidase family protein</fullName>
    </submittedName>
</protein>
<evidence type="ECO:0000259" key="8">
    <source>
        <dbReference type="Pfam" id="PF00768"/>
    </source>
</evidence>
<keyword evidence="3" id="KW-0378">Hydrolase</keyword>
<feature type="region of interest" description="Disordered" evidence="7">
    <location>
        <begin position="615"/>
        <end position="634"/>
    </location>
</feature>
<dbReference type="PANTHER" id="PTHR21581">
    <property type="entry name" value="D-ALANYL-D-ALANINE CARBOXYPEPTIDASE"/>
    <property type="match status" value="1"/>
</dbReference>
<feature type="compositionally biased region" description="Polar residues" evidence="7">
    <location>
        <begin position="650"/>
        <end position="665"/>
    </location>
</feature>
<feature type="compositionally biased region" description="Low complexity" evidence="7">
    <location>
        <begin position="692"/>
        <end position="717"/>
    </location>
</feature>
<evidence type="ECO:0000256" key="3">
    <source>
        <dbReference type="ARBA" id="ARBA00022801"/>
    </source>
</evidence>
<feature type="compositionally biased region" description="Basic residues" evidence="7">
    <location>
        <begin position="718"/>
        <end position="727"/>
    </location>
</feature>
<feature type="region of interest" description="Disordered" evidence="7">
    <location>
        <begin position="1036"/>
        <end position="1055"/>
    </location>
</feature>
<dbReference type="eggNOG" id="ENOG502R2NC">
    <property type="taxonomic scope" value="Eukaryota"/>
</dbReference>
<keyword evidence="5" id="KW-0573">Peptidoglycan synthesis</keyword>
<feature type="region of interest" description="Disordered" evidence="7">
    <location>
        <begin position="567"/>
        <end position="587"/>
    </location>
</feature>
<dbReference type="InterPro" id="IPR018044">
    <property type="entry name" value="Peptidase_S11"/>
</dbReference>
<sequence length="1055" mass="120529">MEQLLLQTQQSQSPDIPTISRTENMPSDKQNKQNSSNSKKNSRAEQRDSLSKIFKMRENSDPSGACHRNDNKSLPKLVQNQDALQKINHQILQRTYLNQKNEQIFSKNPLVNYTFNQIELNSNSPLKRSVYQKSSNTQYRNSMVNYQRVTQNINYKPINTINNSELVDQTGKSKEDELESLFNENFTQNCQKLDNSRLKQQEIESLNYLKRASFKKPQFKLNMSYQKRVMENRQINQQKNQSNDTKQMSSVLNIQPLQNAYKNFETNGEDSLSNTSEILISKVDQRNKDELYQLIKKKYQNASFQQYLQQSNQNYEPSEQDINYQSNNTKLNFRTSSNSRQGTSNNQNYKDNYLPKRQPFSIQPKKFNGKDTSYLENDIIGSNLNQFERSLLAEKEQSILKRTILDSQLNTPPPVNQKQQQLNISSQNKNGKIILHINKSSNKIVGSITPTENQSHHSLDQNSQSKINQVEISKMNNCLDNFNTNDISINGTIKLNRKFSSLNNLDFNTDQMNDLDEGASQQISTDVALTNSGKLSQSTEKQKVANIRLENQSKLDENQENFTNVLSEKADNQSVQENSNYEQLNEQKQSIEAIQRDVKDNLNLEIDEQELITQASQNHKQFSSPIKSLTQQTPREKKIVQIQLERLHFQSQSSQDASKNVQIGDQRQFIRTKRSNQSQLTERKNSKSQSYNIASQSNKIKSSNNIDNSSDGKSSKSPSKKPIKQKAFKQPPEVSSKCWSVFNSDTNEFIFGKSHNFQVEIASLTKIMTCYVTIKFLEENQLDIKNVFIEVSKAATKTIGTTANLEKGDFVSTYELLYGLMLPSGNDAAVVLSEGVGYLLYCQQSKLSFTNDNTSSGVPGDQKIYVNYKCKSEAGGLNQCMNIFIKEMNKQAQKVGLERTNYACVHGLSNKYNTSTAKDVGLLSCIVMKHPLIQKVVNTKEYETVDVLDQEKSNQDQYEWENTNQMLEKKGYDGVKTGVTETAGPCLSSSYKCKRNGKQVGLICVLLNCKSMDHRWPETKQLIKWALKSYFPKEKKQSEADGSSSYSPSPPPKQK</sequence>
<keyword evidence="6" id="KW-0961">Cell wall biogenesis/degradation</keyword>
<reference evidence="10" key="1">
    <citation type="journal article" date="2006" name="PLoS Biol.">
        <title>Macronuclear genome sequence of the ciliate Tetrahymena thermophila, a model eukaryote.</title>
        <authorList>
            <person name="Eisen J.A."/>
            <person name="Coyne R.S."/>
            <person name="Wu M."/>
            <person name="Wu D."/>
            <person name="Thiagarajan M."/>
            <person name="Wortman J.R."/>
            <person name="Badger J.H."/>
            <person name="Ren Q."/>
            <person name="Amedeo P."/>
            <person name="Jones K.M."/>
            <person name="Tallon L.J."/>
            <person name="Delcher A.L."/>
            <person name="Salzberg S.L."/>
            <person name="Silva J.C."/>
            <person name="Haas B.J."/>
            <person name="Majoros W.H."/>
            <person name="Farzad M."/>
            <person name="Carlton J.M."/>
            <person name="Smith R.K. Jr."/>
            <person name="Garg J."/>
            <person name="Pearlman R.E."/>
            <person name="Karrer K.M."/>
            <person name="Sun L."/>
            <person name="Manning G."/>
            <person name="Elde N.C."/>
            <person name="Turkewitz A.P."/>
            <person name="Asai D.J."/>
            <person name="Wilkes D.E."/>
            <person name="Wang Y."/>
            <person name="Cai H."/>
            <person name="Collins K."/>
            <person name="Stewart B.A."/>
            <person name="Lee S.R."/>
            <person name="Wilamowska K."/>
            <person name="Weinberg Z."/>
            <person name="Ruzzo W.L."/>
            <person name="Wloga D."/>
            <person name="Gaertig J."/>
            <person name="Frankel J."/>
            <person name="Tsao C.-C."/>
            <person name="Gorovsky M.A."/>
            <person name="Keeling P.J."/>
            <person name="Waller R.F."/>
            <person name="Patron N.J."/>
            <person name="Cherry J.M."/>
            <person name="Stover N.A."/>
            <person name="Krieger C.J."/>
            <person name="del Toro C."/>
            <person name="Ryder H.F."/>
            <person name="Williamson S.C."/>
            <person name="Barbeau R.A."/>
            <person name="Hamilton E.P."/>
            <person name="Orias E."/>
        </authorList>
    </citation>
    <scope>NUCLEOTIDE SEQUENCE [LARGE SCALE GENOMIC DNA]</scope>
    <source>
        <strain evidence="10">SB210</strain>
    </source>
</reference>
<organism evidence="9 10">
    <name type="scientific">Tetrahymena thermophila (strain SB210)</name>
    <dbReference type="NCBI Taxonomy" id="312017"/>
    <lineage>
        <taxon>Eukaryota</taxon>
        <taxon>Sar</taxon>
        <taxon>Alveolata</taxon>
        <taxon>Ciliophora</taxon>
        <taxon>Intramacronucleata</taxon>
        <taxon>Oligohymenophorea</taxon>
        <taxon>Hymenostomatida</taxon>
        <taxon>Tetrahymenina</taxon>
        <taxon>Tetrahymenidae</taxon>
        <taxon>Tetrahymena</taxon>
    </lineage>
</organism>
<comment type="similarity">
    <text evidence="1">Belongs to the peptidase S11 family.</text>
</comment>
<feature type="compositionally biased region" description="Low complexity" evidence="7">
    <location>
        <begin position="1"/>
        <end position="13"/>
    </location>
</feature>
<evidence type="ECO:0000256" key="1">
    <source>
        <dbReference type="ARBA" id="ARBA00007164"/>
    </source>
</evidence>
<dbReference type="KEGG" id="tet:TTHERM_00732760"/>
<dbReference type="RefSeq" id="XP_001023674.2">
    <property type="nucleotide sequence ID" value="XM_001023674.3"/>
</dbReference>
<evidence type="ECO:0000256" key="5">
    <source>
        <dbReference type="ARBA" id="ARBA00022984"/>
    </source>
</evidence>
<dbReference type="EMBL" id="GG662485">
    <property type="protein sequence ID" value="EAS03429.2"/>
    <property type="molecule type" value="Genomic_DNA"/>
</dbReference>
<dbReference type="GO" id="GO:0008360">
    <property type="term" value="P:regulation of cell shape"/>
    <property type="evidence" value="ECO:0007669"/>
    <property type="project" value="UniProtKB-KW"/>
</dbReference>
<feature type="region of interest" description="Disordered" evidence="7">
    <location>
        <begin position="330"/>
        <end position="366"/>
    </location>
</feature>
<evidence type="ECO:0000313" key="9">
    <source>
        <dbReference type="EMBL" id="EAS03429.2"/>
    </source>
</evidence>
<dbReference type="InterPro" id="IPR012338">
    <property type="entry name" value="Beta-lactam/transpept-like"/>
</dbReference>
<gene>
    <name evidence="9" type="ORF">TTHERM_00732760</name>
</gene>
<dbReference type="HOGENOM" id="CLU_283643_0_0_1"/>
<evidence type="ECO:0000313" key="10">
    <source>
        <dbReference type="Proteomes" id="UP000009168"/>
    </source>
</evidence>
<dbReference type="InterPro" id="IPR001967">
    <property type="entry name" value="Peptidase_S11_N"/>
</dbReference>
<dbReference type="GO" id="GO:0071555">
    <property type="term" value="P:cell wall organization"/>
    <property type="evidence" value="ECO:0007669"/>
    <property type="project" value="UniProtKB-KW"/>
</dbReference>
<name>Q245D5_TETTS</name>
<dbReference type="Gene3D" id="3.40.710.10">
    <property type="entry name" value="DD-peptidase/beta-lactamase superfamily"/>
    <property type="match status" value="1"/>
</dbReference>
<feature type="domain" description="Peptidase S11 D-alanyl-D-alanine carboxypeptidase A N-terminal" evidence="8">
    <location>
        <begin position="882"/>
        <end position="1009"/>
    </location>
</feature>
<dbReference type="PRINTS" id="PR00725">
    <property type="entry name" value="DADACBPTASE1"/>
</dbReference>
<evidence type="ECO:0000256" key="2">
    <source>
        <dbReference type="ARBA" id="ARBA00022729"/>
    </source>
</evidence>
<dbReference type="GeneID" id="7847091"/>
<dbReference type="Pfam" id="PF00768">
    <property type="entry name" value="Peptidase_S11"/>
    <property type="match status" value="2"/>
</dbReference>